<dbReference type="SUPFAM" id="SSF50447">
    <property type="entry name" value="Translation proteins"/>
    <property type="match status" value="1"/>
</dbReference>
<name>A0A2P2IDC5_9CRUS</name>
<dbReference type="InterPro" id="IPR000795">
    <property type="entry name" value="T_Tr_GTP-bd_dom"/>
</dbReference>
<evidence type="ECO:0000256" key="3">
    <source>
        <dbReference type="ARBA" id="ARBA00023134"/>
    </source>
</evidence>
<accession>A0A2P2IDC5</accession>
<dbReference type="SUPFAM" id="SSF50465">
    <property type="entry name" value="EF-Tu/eEF-1alpha/eIF2-gamma C-terminal domain"/>
    <property type="match status" value="1"/>
</dbReference>
<dbReference type="GO" id="GO:0003924">
    <property type="term" value="F:GTPase activity"/>
    <property type="evidence" value="ECO:0007669"/>
    <property type="project" value="InterPro"/>
</dbReference>
<dbReference type="CDD" id="cd03694">
    <property type="entry name" value="GTPBP_II"/>
    <property type="match status" value="1"/>
</dbReference>
<dbReference type="EMBL" id="IACF01006363">
    <property type="protein sequence ID" value="LAB71946.1"/>
    <property type="molecule type" value="mRNA"/>
</dbReference>
<dbReference type="EMBL" id="IACT01007200">
    <property type="protein sequence ID" value="LAC26319.1"/>
    <property type="molecule type" value="mRNA"/>
</dbReference>
<dbReference type="GO" id="GO:0005525">
    <property type="term" value="F:GTP binding"/>
    <property type="evidence" value="ECO:0007669"/>
    <property type="project" value="UniProtKB-KW"/>
</dbReference>
<dbReference type="PANTHER" id="PTHR43721">
    <property type="entry name" value="ELONGATION FACTOR TU-RELATED"/>
    <property type="match status" value="1"/>
</dbReference>
<evidence type="ECO:0000256" key="1">
    <source>
        <dbReference type="ARBA" id="ARBA00007249"/>
    </source>
</evidence>
<dbReference type="InterPro" id="IPR027417">
    <property type="entry name" value="P-loop_NTPase"/>
</dbReference>
<dbReference type="InterPro" id="IPR050055">
    <property type="entry name" value="EF-Tu_GTPase"/>
</dbReference>
<reference evidence="6" key="1">
    <citation type="submission" date="2017-11" db="EMBL/GenBank/DDBJ databases">
        <title>The sensing device of the deep-sea amphipod.</title>
        <authorList>
            <person name="Kobayashi H."/>
            <person name="Nagahama T."/>
            <person name="Arai W."/>
            <person name="Sasagawa Y."/>
            <person name="Umeda M."/>
            <person name="Hayashi T."/>
            <person name="Nikaido I."/>
            <person name="Watanabe H."/>
            <person name="Oguri K."/>
            <person name="Kitazato H."/>
            <person name="Fujioka K."/>
            <person name="Kido Y."/>
            <person name="Takami H."/>
        </authorList>
    </citation>
    <scope>NUCLEOTIDE SEQUENCE</scope>
    <source>
        <tissue evidence="6">Whole body</tissue>
    </source>
</reference>
<dbReference type="Pfam" id="PF00009">
    <property type="entry name" value="GTP_EFTU"/>
    <property type="match status" value="1"/>
</dbReference>
<dbReference type="Gene3D" id="3.40.50.300">
    <property type="entry name" value="P-loop containing nucleotide triphosphate hydrolases"/>
    <property type="match status" value="1"/>
</dbReference>
<protein>
    <submittedName>
        <fullName evidence="5">GTP-binding protein 1</fullName>
    </submittedName>
</protein>
<keyword evidence="3" id="KW-0342">GTP-binding</keyword>
<dbReference type="PANTHER" id="PTHR43721:SF9">
    <property type="entry name" value="GTP-BINDING PROTEIN 1"/>
    <property type="match status" value="1"/>
</dbReference>
<proteinExistence type="evidence at transcript level"/>
<dbReference type="InterPro" id="IPR009001">
    <property type="entry name" value="Transl_elong_EF1A/Init_IF2_C"/>
</dbReference>
<reference evidence="5" key="2">
    <citation type="journal article" date="2018" name="Biosci. Biotechnol. Biochem.">
        <title>Polysaccharide hydrolase of the hadal zone amphipods Hirondellea gigas.</title>
        <authorList>
            <person name="Kobayashi H."/>
            <person name="Nagahama T."/>
            <person name="Arai W."/>
            <person name="Sasagawa Y."/>
            <person name="Umeda M."/>
            <person name="Hayashi T."/>
            <person name="Nikaido I."/>
            <person name="Watanabe H."/>
            <person name="Oguri K."/>
            <person name="Kitazato H."/>
            <person name="Fujioka K."/>
            <person name="Kido Y."/>
            <person name="Takami H."/>
        </authorList>
    </citation>
    <scope>NUCLEOTIDE SEQUENCE</scope>
    <source>
        <tissue evidence="5">Whole body</tissue>
    </source>
</reference>
<dbReference type="GO" id="GO:0003746">
    <property type="term" value="F:translation elongation factor activity"/>
    <property type="evidence" value="ECO:0007669"/>
    <property type="project" value="TreeGrafter"/>
</dbReference>
<evidence type="ECO:0000313" key="5">
    <source>
        <dbReference type="EMBL" id="LAB71946.1"/>
    </source>
</evidence>
<dbReference type="Gene3D" id="2.40.30.10">
    <property type="entry name" value="Translation factors"/>
    <property type="match status" value="2"/>
</dbReference>
<sequence>MVDLPPNPDVKMSEAKHVDLSRGPTDVRIAVIGNVDSGKSTMIGILTSGVLDDGRGSARSRIFRHNHERENGRTSCASQHIMGFDSQLQPVHQPVSGSASAKQTTRAWQAVLKQSDSIITFIDLAGHEKYLKTTIGGLTGCFPDFAMIICGANMGASKMTKEHLAVATALDIPVFVVVTKVDMCPEEVLRHTLKQLFKMLRSPVCGKMPKIMKKKKDCLSILEVDPSLQRLCPVFLVSAVTGINMDKLNLFMSRLRSTTLWDPPTDDSKEEIDVDLHFGHGETVFEIDETFAVRGVGVVLSGTVTSGKMSVNQAMCLGPFSDGSFKYLLIRSVHAKRRPVEDAIAGESCSVSVRFKNVREKVDRAHIRRGMVLVDEAHVPLPVTVFTAQVLVLHHPTTIKCNYEPVLHCGNIRQTVIIEDMTEDALRSGDSAIITFRFKCRPEFLHKGRTLILREGNTKCLGKVLEIVR</sequence>
<dbReference type="AlphaFoldDB" id="A0A2P2IDC5"/>
<dbReference type="PROSITE" id="PS51722">
    <property type="entry name" value="G_TR_2"/>
    <property type="match status" value="1"/>
</dbReference>
<dbReference type="SUPFAM" id="SSF52540">
    <property type="entry name" value="P-loop containing nucleoside triphosphate hydrolases"/>
    <property type="match status" value="1"/>
</dbReference>
<dbReference type="FunFam" id="3.40.50.300:FF:000091">
    <property type="entry name" value="Probable GTP-binding protein 1"/>
    <property type="match status" value="1"/>
</dbReference>
<evidence type="ECO:0000259" key="4">
    <source>
        <dbReference type="PROSITE" id="PS51722"/>
    </source>
</evidence>
<comment type="similarity">
    <text evidence="1">Belongs to the TRAFAC class translation factor GTPase superfamily. Classic translation factor GTPase family. EF-Tu/EF-1A subfamily.</text>
</comment>
<evidence type="ECO:0000313" key="6">
    <source>
        <dbReference type="EMBL" id="LAC26319.1"/>
    </source>
</evidence>
<evidence type="ECO:0000256" key="2">
    <source>
        <dbReference type="ARBA" id="ARBA00022741"/>
    </source>
</evidence>
<dbReference type="InterPro" id="IPR009000">
    <property type="entry name" value="Transl_B-barrel_sf"/>
</dbReference>
<feature type="domain" description="Tr-type G" evidence="4">
    <location>
        <begin position="24"/>
        <end position="265"/>
    </location>
</feature>
<keyword evidence="2" id="KW-0547">Nucleotide-binding</keyword>
<dbReference type="CDD" id="cd03708">
    <property type="entry name" value="GTPBP_III"/>
    <property type="match status" value="1"/>
</dbReference>
<organism evidence="5">
    <name type="scientific">Hirondellea gigas</name>
    <dbReference type="NCBI Taxonomy" id="1518452"/>
    <lineage>
        <taxon>Eukaryota</taxon>
        <taxon>Metazoa</taxon>
        <taxon>Ecdysozoa</taxon>
        <taxon>Arthropoda</taxon>
        <taxon>Crustacea</taxon>
        <taxon>Multicrustacea</taxon>
        <taxon>Malacostraca</taxon>
        <taxon>Eumalacostraca</taxon>
        <taxon>Peracarida</taxon>
        <taxon>Amphipoda</taxon>
        <taxon>Amphilochidea</taxon>
        <taxon>Lysianassida</taxon>
        <taxon>Lysianassidira</taxon>
        <taxon>Lysianassoidea</taxon>
        <taxon>Lysianassidae</taxon>
        <taxon>Hirondellea</taxon>
    </lineage>
</organism>